<feature type="transmembrane region" description="Helical" evidence="5">
    <location>
        <begin position="285"/>
        <end position="307"/>
    </location>
</feature>
<feature type="domain" description="O-antigen ligase-related" evidence="6">
    <location>
        <begin position="250"/>
        <end position="413"/>
    </location>
</feature>
<feature type="transmembrane region" description="Helical" evidence="5">
    <location>
        <begin position="458"/>
        <end position="476"/>
    </location>
</feature>
<dbReference type="InterPro" id="IPR007016">
    <property type="entry name" value="O-antigen_ligase-rel_domated"/>
</dbReference>
<gene>
    <name evidence="7" type="ORF">EV640_11333</name>
</gene>
<dbReference type="Pfam" id="PF04932">
    <property type="entry name" value="Wzy_C"/>
    <property type="match status" value="1"/>
</dbReference>
<keyword evidence="8" id="KW-1185">Reference proteome</keyword>
<feature type="transmembrane region" description="Helical" evidence="5">
    <location>
        <begin position="147"/>
        <end position="165"/>
    </location>
</feature>
<feature type="transmembrane region" description="Helical" evidence="5">
    <location>
        <begin position="216"/>
        <end position="237"/>
    </location>
</feature>
<evidence type="ECO:0000256" key="4">
    <source>
        <dbReference type="ARBA" id="ARBA00023136"/>
    </source>
</evidence>
<feature type="transmembrane region" description="Helical" evidence="5">
    <location>
        <begin position="432"/>
        <end position="451"/>
    </location>
</feature>
<dbReference type="InterPro" id="IPR051533">
    <property type="entry name" value="WaaL-like"/>
</dbReference>
<keyword evidence="2 5" id="KW-0812">Transmembrane</keyword>
<evidence type="ECO:0000313" key="7">
    <source>
        <dbReference type="EMBL" id="TDS82694.1"/>
    </source>
</evidence>
<dbReference type="RefSeq" id="WP_133726656.1">
    <property type="nucleotide sequence ID" value="NZ_SOAN01000013.1"/>
</dbReference>
<evidence type="ECO:0000259" key="6">
    <source>
        <dbReference type="Pfam" id="PF04932"/>
    </source>
</evidence>
<feature type="transmembrane region" description="Helical" evidence="5">
    <location>
        <begin position="20"/>
        <end position="51"/>
    </location>
</feature>
<proteinExistence type="predicted"/>
<comment type="subcellular location">
    <subcellularLocation>
        <location evidence="1">Membrane</location>
        <topology evidence="1">Multi-pass membrane protein</topology>
    </subcellularLocation>
</comment>
<feature type="transmembrane region" description="Helical" evidence="5">
    <location>
        <begin position="177"/>
        <end position="196"/>
    </location>
</feature>
<keyword evidence="7" id="KW-0436">Ligase</keyword>
<feature type="transmembrane region" description="Helical" evidence="5">
    <location>
        <begin position="249"/>
        <end position="279"/>
    </location>
</feature>
<feature type="transmembrane region" description="Helical" evidence="5">
    <location>
        <begin position="82"/>
        <end position="105"/>
    </location>
</feature>
<evidence type="ECO:0000256" key="2">
    <source>
        <dbReference type="ARBA" id="ARBA00022692"/>
    </source>
</evidence>
<comment type="caution">
    <text evidence="7">The sequence shown here is derived from an EMBL/GenBank/DDBJ whole genome shotgun (WGS) entry which is preliminary data.</text>
</comment>
<dbReference type="GO" id="GO:0016874">
    <property type="term" value="F:ligase activity"/>
    <property type="evidence" value="ECO:0007669"/>
    <property type="project" value="UniProtKB-KW"/>
</dbReference>
<dbReference type="PANTHER" id="PTHR37422">
    <property type="entry name" value="TEICHURONIC ACID BIOSYNTHESIS PROTEIN TUAE"/>
    <property type="match status" value="1"/>
</dbReference>
<protein>
    <submittedName>
        <fullName evidence="7">O-antigen ligase-like membrane protein</fullName>
    </submittedName>
</protein>
<evidence type="ECO:0000256" key="3">
    <source>
        <dbReference type="ARBA" id="ARBA00022989"/>
    </source>
</evidence>
<name>A0A4R7FVH0_9MICC</name>
<dbReference type="EMBL" id="SOAN01000013">
    <property type="protein sequence ID" value="TDS82694.1"/>
    <property type="molecule type" value="Genomic_DNA"/>
</dbReference>
<keyword evidence="4 5" id="KW-0472">Membrane</keyword>
<dbReference type="AlphaFoldDB" id="A0A4R7FVH0"/>
<reference evidence="7 8" key="1">
    <citation type="submission" date="2019-03" db="EMBL/GenBank/DDBJ databases">
        <title>Genomic Encyclopedia of Type Strains, Phase III (KMG-III): the genomes of soil and plant-associated and newly described type strains.</title>
        <authorList>
            <person name="Whitman W."/>
        </authorList>
    </citation>
    <scope>NUCLEOTIDE SEQUENCE [LARGE SCALE GENOMIC DNA]</scope>
    <source>
        <strain evidence="7 8">DSM 27373</strain>
    </source>
</reference>
<dbReference type="GO" id="GO:0016020">
    <property type="term" value="C:membrane"/>
    <property type="evidence" value="ECO:0007669"/>
    <property type="project" value="UniProtKB-SubCell"/>
</dbReference>
<evidence type="ECO:0000256" key="1">
    <source>
        <dbReference type="ARBA" id="ARBA00004141"/>
    </source>
</evidence>
<accession>A0A4R7FVH0</accession>
<feature type="transmembrane region" description="Helical" evidence="5">
    <location>
        <begin position="396"/>
        <end position="420"/>
    </location>
</feature>
<organism evidence="7 8">
    <name type="scientific">Nesterenkonia aurantiaca</name>
    <dbReference type="NCBI Taxonomy" id="1436010"/>
    <lineage>
        <taxon>Bacteria</taxon>
        <taxon>Bacillati</taxon>
        <taxon>Actinomycetota</taxon>
        <taxon>Actinomycetes</taxon>
        <taxon>Micrococcales</taxon>
        <taxon>Micrococcaceae</taxon>
        <taxon>Nesterenkonia</taxon>
    </lineage>
</organism>
<sequence length="495" mass="51959">MTRLPNQLEAMKGIAAGWPMVIAATVLTFCLVVAAGPALSLGIILALAAVLTLLRLPAVALYATMILAFTAFPSAVPTNFSVSSISFAAYEPTLLVATFWAVATLRPPQRKAVLRSGLLLFAILALGVSVGLLSNNPLGEIVTDVRPLVWLICAVITSGLVFGSAKADRAMRLIPWILWFSASMMVLSSATGLPLEGRSEQATLYTSGTSSEATRLLTQTNFLAVAVICIVVALLIGRHAKLSVATLSYLFPAILIVTLGFSRNSILAIGVAVLFAIIASRSVKAFATAMALAATLVCGGLLLNAAAPSLEQTSAGQWVNVQVEGFQNRVLTGLDPTVQSRDGSTQFRETAEGVFLRPAIADSPGVGHGFGYAYKAAHGPPGSFTAERAPYYAHNYYLWLLVKTGAVGLILFVVVCIFPVVRSLDRPPAKQLVLAATVAGLMAASFVAPIANGRPTSTLLGLLVGALIAANVVRSFQTKEPLEDPVDRQATSRSV</sequence>
<feature type="transmembrane region" description="Helical" evidence="5">
    <location>
        <begin position="117"/>
        <end position="135"/>
    </location>
</feature>
<evidence type="ECO:0000313" key="8">
    <source>
        <dbReference type="Proteomes" id="UP000294506"/>
    </source>
</evidence>
<dbReference type="PANTHER" id="PTHR37422:SF13">
    <property type="entry name" value="LIPOPOLYSACCHARIDE BIOSYNTHESIS PROTEIN PA4999-RELATED"/>
    <property type="match status" value="1"/>
</dbReference>
<dbReference type="Proteomes" id="UP000294506">
    <property type="component" value="Unassembled WGS sequence"/>
</dbReference>
<keyword evidence="3 5" id="KW-1133">Transmembrane helix</keyword>
<evidence type="ECO:0000256" key="5">
    <source>
        <dbReference type="SAM" id="Phobius"/>
    </source>
</evidence>